<feature type="region of interest" description="Disordered" evidence="1">
    <location>
        <begin position="377"/>
        <end position="415"/>
    </location>
</feature>
<dbReference type="Gene3D" id="2.120.10.80">
    <property type="entry name" value="Kelch-type beta propeller"/>
    <property type="match status" value="1"/>
</dbReference>
<dbReference type="PANTHER" id="PTHR23244">
    <property type="entry name" value="KELCH REPEAT DOMAIN"/>
    <property type="match status" value="1"/>
</dbReference>
<gene>
    <name evidence="2" type="ORF">OH76DRAFT_1544274</name>
</gene>
<keyword evidence="3" id="KW-1185">Reference proteome</keyword>
<feature type="region of interest" description="Disordered" evidence="1">
    <location>
        <begin position="1"/>
        <end position="154"/>
    </location>
</feature>
<feature type="compositionally biased region" description="Basic and acidic residues" evidence="1">
    <location>
        <begin position="108"/>
        <end position="133"/>
    </location>
</feature>
<dbReference type="PANTHER" id="PTHR23244:SF471">
    <property type="entry name" value="GUANINE NUCLEOTIDE-BINDING PROTEIN SUBUNIT BETA 1-RELATED"/>
    <property type="match status" value="1"/>
</dbReference>
<proteinExistence type="predicted"/>
<feature type="compositionally biased region" description="Polar residues" evidence="1">
    <location>
        <begin position="42"/>
        <end position="90"/>
    </location>
</feature>
<dbReference type="Proteomes" id="UP000256964">
    <property type="component" value="Unassembled WGS sequence"/>
</dbReference>
<dbReference type="OrthoDB" id="10251809at2759"/>
<protein>
    <recommendedName>
        <fullName evidence="4">Galactose oxidase</fullName>
    </recommendedName>
</protein>
<evidence type="ECO:0000313" key="2">
    <source>
        <dbReference type="EMBL" id="RDX43634.1"/>
    </source>
</evidence>
<evidence type="ECO:0000313" key="3">
    <source>
        <dbReference type="Proteomes" id="UP000256964"/>
    </source>
</evidence>
<dbReference type="SUPFAM" id="SSF117281">
    <property type="entry name" value="Kelch motif"/>
    <property type="match status" value="1"/>
</dbReference>
<dbReference type="STRING" id="139420.A0A371CTJ6"/>
<name>A0A371CTJ6_9APHY</name>
<dbReference type="EMBL" id="KZ857461">
    <property type="protein sequence ID" value="RDX43634.1"/>
    <property type="molecule type" value="Genomic_DNA"/>
</dbReference>
<evidence type="ECO:0000256" key="1">
    <source>
        <dbReference type="SAM" id="MobiDB-lite"/>
    </source>
</evidence>
<accession>A0A371CTJ6</accession>
<sequence>MPSTDPRPGLDSPRLGGLTDVPEDAPLTPSARSPYFHHAVSGSATTFKPAGSATSLNSTGAPSRTPSAASQRTPSVLTRSGTGRSASGDTPSGMATPRRQRSGSPATVRERDNRDKDDKSQAGREREGREGKGAKSAATPPTHRIRNTPHLPHAKDVELAPATLMHWSRGPVFGAMPLHGTRAHTVTLIDNIAWMFGGCDERGCWQDVFCFNTATLVDRKIIVFGGGEGPAYYNDLYILDTATRKWSHPVFPADSVPPPRRAHTLVLYKNKLWIFGGGNGSTALNDVWTLDVSGSAEKLRWDLVETRAKGAAGEQLMESSCGGGSCGGGSCRGAVAATGVPARDPRRAPATSSAFHSSGHALKQSRRFRETATCALDVSGSSNPASPASRLCRMRKLRQDSEPRQNAAGSALLEQ</sequence>
<dbReference type="InterPro" id="IPR015915">
    <property type="entry name" value="Kelch-typ_b-propeller"/>
</dbReference>
<feature type="region of interest" description="Disordered" evidence="1">
    <location>
        <begin position="342"/>
        <end position="362"/>
    </location>
</feature>
<organism evidence="2 3">
    <name type="scientific">Lentinus brumalis</name>
    <dbReference type="NCBI Taxonomy" id="2498619"/>
    <lineage>
        <taxon>Eukaryota</taxon>
        <taxon>Fungi</taxon>
        <taxon>Dikarya</taxon>
        <taxon>Basidiomycota</taxon>
        <taxon>Agaricomycotina</taxon>
        <taxon>Agaricomycetes</taxon>
        <taxon>Polyporales</taxon>
        <taxon>Polyporaceae</taxon>
        <taxon>Lentinus</taxon>
    </lineage>
</organism>
<evidence type="ECO:0008006" key="4">
    <source>
        <dbReference type="Google" id="ProtNLM"/>
    </source>
</evidence>
<dbReference type="AlphaFoldDB" id="A0A371CTJ6"/>
<reference evidence="2 3" key="1">
    <citation type="journal article" date="2018" name="Biotechnol. Biofuels">
        <title>Integrative visual omics of the white-rot fungus Polyporus brumalis exposes the biotechnological potential of its oxidative enzymes for delignifying raw plant biomass.</title>
        <authorList>
            <person name="Miyauchi S."/>
            <person name="Rancon A."/>
            <person name="Drula E."/>
            <person name="Hage H."/>
            <person name="Chaduli D."/>
            <person name="Favel A."/>
            <person name="Grisel S."/>
            <person name="Henrissat B."/>
            <person name="Herpoel-Gimbert I."/>
            <person name="Ruiz-Duenas F.J."/>
            <person name="Chevret D."/>
            <person name="Hainaut M."/>
            <person name="Lin J."/>
            <person name="Wang M."/>
            <person name="Pangilinan J."/>
            <person name="Lipzen A."/>
            <person name="Lesage-Meessen L."/>
            <person name="Navarro D."/>
            <person name="Riley R."/>
            <person name="Grigoriev I.V."/>
            <person name="Zhou S."/>
            <person name="Raouche S."/>
            <person name="Rosso M.N."/>
        </authorList>
    </citation>
    <scope>NUCLEOTIDE SEQUENCE [LARGE SCALE GENOMIC DNA]</scope>
    <source>
        <strain evidence="2 3">BRFM 1820</strain>
    </source>
</reference>
<dbReference type="Pfam" id="PF24681">
    <property type="entry name" value="Kelch_KLHDC2_KLHL20_DRC7"/>
    <property type="match status" value="1"/>
</dbReference>